<dbReference type="InterPro" id="IPR050807">
    <property type="entry name" value="TransReg_Diox_bact_type"/>
</dbReference>
<proteinExistence type="predicted"/>
<keyword evidence="1" id="KW-0238">DNA-binding</keyword>
<dbReference type="GO" id="GO:0003700">
    <property type="term" value="F:DNA-binding transcription factor activity"/>
    <property type="evidence" value="ECO:0007669"/>
    <property type="project" value="TreeGrafter"/>
</dbReference>
<dbReference type="SUPFAM" id="SSF51182">
    <property type="entry name" value="RmlC-like cupins"/>
    <property type="match status" value="1"/>
</dbReference>
<keyword evidence="4" id="KW-1185">Reference proteome</keyword>
<dbReference type="Pfam" id="PF01381">
    <property type="entry name" value="HTH_3"/>
    <property type="match status" value="1"/>
</dbReference>
<dbReference type="EMBL" id="JAAKZZ010000367">
    <property type="protein sequence ID" value="NGO71896.1"/>
    <property type="molecule type" value="Genomic_DNA"/>
</dbReference>
<dbReference type="GO" id="GO:0003677">
    <property type="term" value="F:DNA binding"/>
    <property type="evidence" value="ECO:0007669"/>
    <property type="project" value="UniProtKB-KW"/>
</dbReference>
<dbReference type="CDD" id="cd00093">
    <property type="entry name" value="HTH_XRE"/>
    <property type="match status" value="1"/>
</dbReference>
<dbReference type="PROSITE" id="PS50943">
    <property type="entry name" value="HTH_CROC1"/>
    <property type="match status" value="1"/>
</dbReference>
<accession>A0A6G4X2X5</accession>
<protein>
    <submittedName>
        <fullName evidence="3">Helix-turn-helix domain-containing protein</fullName>
    </submittedName>
</protein>
<dbReference type="Gene3D" id="1.10.260.40">
    <property type="entry name" value="lambda repressor-like DNA-binding domains"/>
    <property type="match status" value="1"/>
</dbReference>
<gene>
    <name evidence="3" type="ORF">G5C65_26815</name>
</gene>
<dbReference type="InterPro" id="IPR010982">
    <property type="entry name" value="Lambda_DNA-bd_dom_sf"/>
</dbReference>
<dbReference type="RefSeq" id="WP_165301520.1">
    <property type="nucleotide sequence ID" value="NZ_JAAKZZ010000367.1"/>
</dbReference>
<evidence type="ECO:0000313" key="3">
    <source>
        <dbReference type="EMBL" id="NGO71896.1"/>
    </source>
</evidence>
<dbReference type="InterPro" id="IPR001387">
    <property type="entry name" value="Cro/C1-type_HTH"/>
</dbReference>
<dbReference type="AlphaFoldDB" id="A0A6G4X2X5"/>
<reference evidence="3 4" key="1">
    <citation type="submission" date="2020-02" db="EMBL/GenBank/DDBJ databases">
        <title>Whole-genome analyses of novel actinobacteria.</title>
        <authorList>
            <person name="Sahin N."/>
            <person name="Tatar D."/>
        </authorList>
    </citation>
    <scope>NUCLEOTIDE SEQUENCE [LARGE SCALE GENOMIC DNA]</scope>
    <source>
        <strain evidence="3 4">SB3404</strain>
    </source>
</reference>
<dbReference type="CDD" id="cd02209">
    <property type="entry name" value="cupin_XRE_C"/>
    <property type="match status" value="1"/>
</dbReference>
<comment type="caution">
    <text evidence="3">The sequence shown here is derived from an EMBL/GenBank/DDBJ whole genome shotgun (WGS) entry which is preliminary data.</text>
</comment>
<evidence type="ECO:0000313" key="4">
    <source>
        <dbReference type="Proteomes" id="UP000477722"/>
    </source>
</evidence>
<sequence length="187" mass="19975">MASDPEKAPLDAIASALRRERARSGLSLSETARQAGVSKSTLSQLESGVGNPSLETLWALCVTLDVPFARLLDPPRPRTQVIRADEGIALAAEQADYRATLLSASPPGARRDLYRVDAEPGSVRESDPHMPGVREHVLLLAGRALVGMREDPVELASGDYAAYPADLPHVFEALSPATSAMLITEHT</sequence>
<dbReference type="SUPFAM" id="SSF47413">
    <property type="entry name" value="lambda repressor-like DNA-binding domains"/>
    <property type="match status" value="1"/>
</dbReference>
<dbReference type="InterPro" id="IPR014710">
    <property type="entry name" value="RmlC-like_jellyroll"/>
</dbReference>
<organism evidence="3 4">
    <name type="scientific">Streptomyces boncukensis</name>
    <dbReference type="NCBI Taxonomy" id="2711219"/>
    <lineage>
        <taxon>Bacteria</taxon>
        <taxon>Bacillati</taxon>
        <taxon>Actinomycetota</taxon>
        <taxon>Actinomycetes</taxon>
        <taxon>Kitasatosporales</taxon>
        <taxon>Streptomycetaceae</taxon>
        <taxon>Streptomyces</taxon>
    </lineage>
</organism>
<dbReference type="InterPro" id="IPR011051">
    <property type="entry name" value="RmlC_Cupin_sf"/>
</dbReference>
<feature type="domain" description="HTH cro/C1-type" evidence="2">
    <location>
        <begin position="17"/>
        <end position="71"/>
    </location>
</feature>
<dbReference type="PANTHER" id="PTHR46797:SF1">
    <property type="entry name" value="METHYLPHOSPHONATE SYNTHASE"/>
    <property type="match status" value="1"/>
</dbReference>
<dbReference type="PANTHER" id="PTHR46797">
    <property type="entry name" value="HTH-TYPE TRANSCRIPTIONAL REGULATOR"/>
    <property type="match status" value="1"/>
</dbReference>
<evidence type="ECO:0000256" key="1">
    <source>
        <dbReference type="ARBA" id="ARBA00023125"/>
    </source>
</evidence>
<dbReference type="Proteomes" id="UP000477722">
    <property type="component" value="Unassembled WGS sequence"/>
</dbReference>
<evidence type="ECO:0000259" key="2">
    <source>
        <dbReference type="PROSITE" id="PS50943"/>
    </source>
</evidence>
<dbReference type="Gene3D" id="2.60.120.10">
    <property type="entry name" value="Jelly Rolls"/>
    <property type="match status" value="1"/>
</dbReference>
<dbReference type="GO" id="GO:0005829">
    <property type="term" value="C:cytosol"/>
    <property type="evidence" value="ECO:0007669"/>
    <property type="project" value="TreeGrafter"/>
</dbReference>
<name>A0A6G4X2X5_9ACTN</name>
<dbReference type="SMART" id="SM00530">
    <property type="entry name" value="HTH_XRE"/>
    <property type="match status" value="1"/>
</dbReference>